<gene>
    <name evidence="9" type="ORF">MKW98_000155</name>
</gene>
<proteinExistence type="predicted"/>
<evidence type="ECO:0000259" key="8">
    <source>
        <dbReference type="PROSITE" id="PS50056"/>
    </source>
</evidence>
<dbReference type="PANTHER" id="PTHR19134">
    <property type="entry name" value="RECEPTOR-TYPE TYROSINE-PROTEIN PHOSPHATASE"/>
    <property type="match status" value="1"/>
</dbReference>
<dbReference type="InterPro" id="IPR003595">
    <property type="entry name" value="Tyr_Pase_cat"/>
</dbReference>
<name>A0AAD4SSU5_9MAGN</name>
<feature type="domain" description="Tyrosine-protein phosphatase" evidence="7">
    <location>
        <begin position="44"/>
        <end position="314"/>
    </location>
</feature>
<dbReference type="Proteomes" id="UP001202328">
    <property type="component" value="Unassembled WGS sequence"/>
</dbReference>
<dbReference type="InterPro" id="IPR029021">
    <property type="entry name" value="Prot-tyrosine_phosphatase-like"/>
</dbReference>
<keyword evidence="6" id="KW-0904">Protein phosphatase</keyword>
<dbReference type="GO" id="GO:0005737">
    <property type="term" value="C:cytoplasm"/>
    <property type="evidence" value="ECO:0007669"/>
    <property type="project" value="UniProtKB-SubCell"/>
</dbReference>
<dbReference type="InterPro" id="IPR000387">
    <property type="entry name" value="Tyr_Pase_dom"/>
</dbReference>
<dbReference type="PROSITE" id="PS50056">
    <property type="entry name" value="TYR_PHOSPHATASE_2"/>
    <property type="match status" value="1"/>
</dbReference>
<dbReference type="PRINTS" id="PR00700">
    <property type="entry name" value="PRTYPHPHTASE"/>
</dbReference>
<evidence type="ECO:0000256" key="5">
    <source>
        <dbReference type="ARBA" id="ARBA00022801"/>
    </source>
</evidence>
<dbReference type="PANTHER" id="PTHR19134:SF449">
    <property type="entry name" value="TYROSINE-PROTEIN PHOSPHATASE 1"/>
    <property type="match status" value="1"/>
</dbReference>
<evidence type="ECO:0000256" key="1">
    <source>
        <dbReference type="ARBA" id="ARBA00004496"/>
    </source>
</evidence>
<dbReference type="FunFam" id="3.90.190.10:FF:000045">
    <property type="entry name" value="Tyrosine-protein phosphatase non-receptor type 12"/>
    <property type="match status" value="1"/>
</dbReference>
<evidence type="ECO:0000256" key="2">
    <source>
        <dbReference type="ARBA" id="ARBA00013064"/>
    </source>
</evidence>
<organism evidence="9 10">
    <name type="scientific">Papaver atlanticum</name>
    <dbReference type="NCBI Taxonomy" id="357466"/>
    <lineage>
        <taxon>Eukaryota</taxon>
        <taxon>Viridiplantae</taxon>
        <taxon>Streptophyta</taxon>
        <taxon>Embryophyta</taxon>
        <taxon>Tracheophyta</taxon>
        <taxon>Spermatophyta</taxon>
        <taxon>Magnoliopsida</taxon>
        <taxon>Ranunculales</taxon>
        <taxon>Papaveraceae</taxon>
        <taxon>Papaveroideae</taxon>
        <taxon>Papaver</taxon>
    </lineage>
</organism>
<dbReference type="SUPFAM" id="SSF52799">
    <property type="entry name" value="(Phosphotyrosine protein) phosphatases II"/>
    <property type="match status" value="1"/>
</dbReference>
<dbReference type="InterPro" id="IPR000242">
    <property type="entry name" value="PTP_cat"/>
</dbReference>
<dbReference type="EMBL" id="JAJJMB010008958">
    <property type="protein sequence ID" value="KAI3917921.1"/>
    <property type="molecule type" value="Genomic_DNA"/>
</dbReference>
<keyword evidence="5" id="KW-0378">Hydrolase</keyword>
<evidence type="ECO:0000256" key="6">
    <source>
        <dbReference type="ARBA" id="ARBA00022912"/>
    </source>
</evidence>
<dbReference type="InterPro" id="IPR016130">
    <property type="entry name" value="Tyr_Pase_AS"/>
</dbReference>
<evidence type="ECO:0000259" key="7">
    <source>
        <dbReference type="PROSITE" id="PS50055"/>
    </source>
</evidence>
<accession>A0AAD4SSU5</accession>
<dbReference type="EC" id="3.1.3.48" evidence="2"/>
<protein>
    <recommendedName>
        <fullName evidence="2">protein-tyrosine-phosphatase</fullName>
        <ecNumber evidence="2">3.1.3.48</ecNumber>
    </recommendedName>
</protein>
<comment type="subcellular location">
    <subcellularLocation>
        <location evidence="1">Cytoplasm</location>
    </subcellularLocation>
</comment>
<comment type="caution">
    <text evidence="9">The sequence shown here is derived from an EMBL/GenBank/DDBJ whole genome shotgun (WGS) entry which is preliminary data.</text>
</comment>
<dbReference type="Gene3D" id="3.90.190.10">
    <property type="entry name" value="Protein tyrosine phosphatase superfamily"/>
    <property type="match status" value="1"/>
</dbReference>
<feature type="domain" description="Tyrosine specific protein phosphatases" evidence="8">
    <location>
        <begin position="233"/>
        <end position="305"/>
    </location>
</feature>
<sequence>MASNPTDFSSSDPQTKLVLSPDQLVYCSDALKSLKEILQNPSNILQELDHLQVNSIKNAEMMESCKEALQDVNLSKNRYTSLVPFDHNRVVLKSSQDSKTPGSDYINASFLEVSSCESNPRIIAAQGPLRHTCEDFWEMVIQYHCPFIVMLTQLVDGHQVIKCEDYFQSENSPTEFGKIRVTTRWKRSTDTLLILRRLEVTHRESEEPPHSIIHVQYPEWPDFGVPYNTLPIREILKMIYQLPRDLGSIIVHCSAGIGRTGTFCTILNTVQRILAGNLTALDLGHTVCILRSQRVGMVETMEQFLFCYNVVADELEDLISHSKSIADSTES</sequence>
<dbReference type="Pfam" id="PF00102">
    <property type="entry name" value="Y_phosphatase"/>
    <property type="match status" value="1"/>
</dbReference>
<evidence type="ECO:0000313" key="10">
    <source>
        <dbReference type="Proteomes" id="UP001202328"/>
    </source>
</evidence>
<evidence type="ECO:0000256" key="4">
    <source>
        <dbReference type="ARBA" id="ARBA00022553"/>
    </source>
</evidence>
<dbReference type="SMART" id="SM00404">
    <property type="entry name" value="PTPc_motif"/>
    <property type="match status" value="1"/>
</dbReference>
<keyword evidence="10" id="KW-1185">Reference proteome</keyword>
<dbReference type="PROSITE" id="PS50055">
    <property type="entry name" value="TYR_PHOSPHATASE_PTP"/>
    <property type="match status" value="1"/>
</dbReference>
<evidence type="ECO:0000256" key="3">
    <source>
        <dbReference type="ARBA" id="ARBA00022490"/>
    </source>
</evidence>
<keyword evidence="4" id="KW-0597">Phosphoprotein</keyword>
<dbReference type="AlphaFoldDB" id="A0AAD4SSU5"/>
<dbReference type="InterPro" id="IPR050348">
    <property type="entry name" value="Protein-Tyr_Phosphatase"/>
</dbReference>
<dbReference type="PROSITE" id="PS00383">
    <property type="entry name" value="TYR_PHOSPHATASE_1"/>
    <property type="match status" value="1"/>
</dbReference>
<dbReference type="SMART" id="SM00194">
    <property type="entry name" value="PTPc"/>
    <property type="match status" value="1"/>
</dbReference>
<dbReference type="GO" id="GO:0004725">
    <property type="term" value="F:protein tyrosine phosphatase activity"/>
    <property type="evidence" value="ECO:0007669"/>
    <property type="project" value="UniProtKB-EC"/>
</dbReference>
<evidence type="ECO:0000313" key="9">
    <source>
        <dbReference type="EMBL" id="KAI3917921.1"/>
    </source>
</evidence>
<keyword evidence="3" id="KW-0963">Cytoplasm</keyword>
<reference evidence="9" key="1">
    <citation type="submission" date="2022-04" db="EMBL/GenBank/DDBJ databases">
        <title>A functionally conserved STORR gene fusion in Papaver species that diverged 16.8 million years ago.</title>
        <authorList>
            <person name="Catania T."/>
        </authorList>
    </citation>
    <scope>NUCLEOTIDE SEQUENCE</scope>
    <source>
        <strain evidence="9">S-188037</strain>
    </source>
</reference>